<comment type="caution">
    <text evidence="2">The sequence shown here is derived from an EMBL/GenBank/DDBJ whole genome shotgun (WGS) entry which is preliminary data.</text>
</comment>
<evidence type="ECO:0000256" key="1">
    <source>
        <dbReference type="SAM" id="MobiDB-lite"/>
    </source>
</evidence>
<evidence type="ECO:0000313" key="3">
    <source>
        <dbReference type="Proteomes" id="UP000593564"/>
    </source>
</evidence>
<reference evidence="2 3" key="2">
    <citation type="submission" date="2020-07" db="EMBL/GenBank/DDBJ databases">
        <title>Genome assembly of wild tea tree DASZ reveals pedigree and selection history of tea varieties.</title>
        <authorList>
            <person name="Zhang W."/>
        </authorList>
    </citation>
    <scope>NUCLEOTIDE SEQUENCE [LARGE SCALE GENOMIC DNA]</scope>
    <source>
        <strain evidence="3">cv. G240</strain>
        <tissue evidence="2">Leaf</tissue>
    </source>
</reference>
<evidence type="ECO:0000313" key="2">
    <source>
        <dbReference type="EMBL" id="KAF5956264.1"/>
    </source>
</evidence>
<name>A0A7J7HW11_CAMSI</name>
<proteinExistence type="predicted"/>
<feature type="region of interest" description="Disordered" evidence="1">
    <location>
        <begin position="39"/>
        <end position="60"/>
    </location>
</feature>
<dbReference type="AlphaFoldDB" id="A0A7J7HW11"/>
<dbReference type="EMBL" id="JACBKZ010000002">
    <property type="protein sequence ID" value="KAF5956264.1"/>
    <property type="molecule type" value="Genomic_DNA"/>
</dbReference>
<accession>A0A7J7HW11</accession>
<keyword evidence="3" id="KW-1185">Reference proteome</keyword>
<protein>
    <submittedName>
        <fullName evidence="2">Uncharacterized protein</fullName>
    </submittedName>
</protein>
<gene>
    <name evidence="2" type="ORF">HYC85_003489</name>
</gene>
<dbReference type="Proteomes" id="UP000593564">
    <property type="component" value="Unassembled WGS sequence"/>
</dbReference>
<reference evidence="3" key="1">
    <citation type="journal article" date="2020" name="Nat. Commun.">
        <title>Genome assembly of wild tea tree DASZ reveals pedigree and selection history of tea varieties.</title>
        <authorList>
            <person name="Zhang W."/>
            <person name="Zhang Y."/>
            <person name="Qiu H."/>
            <person name="Guo Y."/>
            <person name="Wan H."/>
            <person name="Zhang X."/>
            <person name="Scossa F."/>
            <person name="Alseekh S."/>
            <person name="Zhang Q."/>
            <person name="Wang P."/>
            <person name="Xu L."/>
            <person name="Schmidt M.H."/>
            <person name="Jia X."/>
            <person name="Li D."/>
            <person name="Zhu A."/>
            <person name="Guo F."/>
            <person name="Chen W."/>
            <person name="Ni D."/>
            <person name="Usadel B."/>
            <person name="Fernie A.R."/>
            <person name="Wen W."/>
        </authorList>
    </citation>
    <scope>NUCLEOTIDE SEQUENCE [LARGE SCALE GENOMIC DNA]</scope>
    <source>
        <strain evidence="3">cv. G240</strain>
    </source>
</reference>
<feature type="compositionally biased region" description="Basic and acidic residues" evidence="1">
    <location>
        <begin position="49"/>
        <end position="60"/>
    </location>
</feature>
<organism evidence="2 3">
    <name type="scientific">Camellia sinensis</name>
    <name type="common">Tea plant</name>
    <name type="synonym">Thea sinensis</name>
    <dbReference type="NCBI Taxonomy" id="4442"/>
    <lineage>
        <taxon>Eukaryota</taxon>
        <taxon>Viridiplantae</taxon>
        <taxon>Streptophyta</taxon>
        <taxon>Embryophyta</taxon>
        <taxon>Tracheophyta</taxon>
        <taxon>Spermatophyta</taxon>
        <taxon>Magnoliopsida</taxon>
        <taxon>eudicotyledons</taxon>
        <taxon>Gunneridae</taxon>
        <taxon>Pentapetalae</taxon>
        <taxon>asterids</taxon>
        <taxon>Ericales</taxon>
        <taxon>Theaceae</taxon>
        <taxon>Camellia</taxon>
    </lineage>
</organism>
<sequence length="105" mass="12343">MEDNITIYENEGEKRKKTTTKKIMIAEGKGEKIKRKMVENETTCENEGEERKNDNNDIDDHTTIDDDKMWLYENSSGFSFTSSKAHRTTRTCRLNQGKFFYICMV</sequence>